<proteinExistence type="predicted"/>
<dbReference type="PANTHER" id="PTHR44520:SF2">
    <property type="entry name" value="RESPONSE REGULATOR RCP1"/>
    <property type="match status" value="1"/>
</dbReference>
<dbReference type="Pfam" id="PF00072">
    <property type="entry name" value="Response_reg"/>
    <property type="match status" value="1"/>
</dbReference>
<evidence type="ECO:0000313" key="3">
    <source>
        <dbReference type="EMBL" id="REA56941.1"/>
    </source>
</evidence>
<dbReference type="PROSITE" id="PS50110">
    <property type="entry name" value="RESPONSE_REGULATORY"/>
    <property type="match status" value="1"/>
</dbReference>
<dbReference type="SMART" id="SM00448">
    <property type="entry name" value="REC"/>
    <property type="match status" value="1"/>
</dbReference>
<dbReference type="CDD" id="cd17557">
    <property type="entry name" value="REC_Rcp-like"/>
    <property type="match status" value="1"/>
</dbReference>
<dbReference type="GO" id="GO:0000160">
    <property type="term" value="P:phosphorelay signal transduction system"/>
    <property type="evidence" value="ECO:0007669"/>
    <property type="project" value="InterPro"/>
</dbReference>
<dbReference type="OrthoDB" id="7631574at2"/>
<dbReference type="AlphaFoldDB" id="A0A3D8Y5C2"/>
<gene>
    <name evidence="3" type="ORF">DSL64_25140</name>
</gene>
<evidence type="ECO:0000256" key="1">
    <source>
        <dbReference type="PROSITE-ProRule" id="PRU00169"/>
    </source>
</evidence>
<keyword evidence="4" id="KW-1185">Reference proteome</keyword>
<dbReference type="RefSeq" id="WP_115833718.1">
    <property type="nucleotide sequence ID" value="NZ_QNUL01000032.1"/>
</dbReference>
<dbReference type="Proteomes" id="UP000256373">
    <property type="component" value="Unassembled WGS sequence"/>
</dbReference>
<sequence>MSTRQILMADDDADDRFLVQAAFEDNEIPNQIIFLEDGEQLIDYLGSNVQGSSPLILLDLNMPRRDGREVLKAVRSNKSWNAIPIIIFSTSNAPDDINSAYELGANCYIIKPSSYEGLREAVLNIQKFWLNTATLPA</sequence>
<evidence type="ECO:0000259" key="2">
    <source>
        <dbReference type="PROSITE" id="PS50110"/>
    </source>
</evidence>
<evidence type="ECO:0000313" key="4">
    <source>
        <dbReference type="Proteomes" id="UP000256373"/>
    </source>
</evidence>
<keyword evidence="1" id="KW-0597">Phosphoprotein</keyword>
<dbReference type="Gene3D" id="3.40.50.2300">
    <property type="match status" value="1"/>
</dbReference>
<dbReference type="SUPFAM" id="SSF52172">
    <property type="entry name" value="CheY-like"/>
    <property type="match status" value="1"/>
</dbReference>
<protein>
    <submittedName>
        <fullName evidence="3">Response regulator</fullName>
    </submittedName>
</protein>
<dbReference type="EMBL" id="QNUL01000032">
    <property type="protein sequence ID" value="REA56941.1"/>
    <property type="molecule type" value="Genomic_DNA"/>
</dbReference>
<organism evidence="3 4">
    <name type="scientific">Dyadobacter luteus</name>
    <dbReference type="NCBI Taxonomy" id="2259619"/>
    <lineage>
        <taxon>Bacteria</taxon>
        <taxon>Pseudomonadati</taxon>
        <taxon>Bacteroidota</taxon>
        <taxon>Cytophagia</taxon>
        <taxon>Cytophagales</taxon>
        <taxon>Spirosomataceae</taxon>
        <taxon>Dyadobacter</taxon>
    </lineage>
</organism>
<dbReference type="InterPro" id="IPR001789">
    <property type="entry name" value="Sig_transdc_resp-reg_receiver"/>
</dbReference>
<dbReference type="InterPro" id="IPR011006">
    <property type="entry name" value="CheY-like_superfamily"/>
</dbReference>
<comment type="caution">
    <text evidence="3">The sequence shown here is derived from an EMBL/GenBank/DDBJ whole genome shotgun (WGS) entry which is preliminary data.</text>
</comment>
<feature type="domain" description="Response regulatory" evidence="2">
    <location>
        <begin position="5"/>
        <end position="126"/>
    </location>
</feature>
<dbReference type="PANTHER" id="PTHR44520">
    <property type="entry name" value="RESPONSE REGULATOR RCP1-RELATED"/>
    <property type="match status" value="1"/>
</dbReference>
<dbReference type="InterPro" id="IPR052893">
    <property type="entry name" value="TCS_response_regulator"/>
</dbReference>
<reference evidence="3 4" key="1">
    <citation type="submission" date="2018-07" db="EMBL/GenBank/DDBJ databases">
        <title>Dyadobacter roseus sp. nov., isolated from rose rhizosphere soil.</title>
        <authorList>
            <person name="Chen L."/>
        </authorList>
    </citation>
    <scope>NUCLEOTIDE SEQUENCE [LARGE SCALE GENOMIC DNA]</scope>
    <source>
        <strain evidence="3 4">RS19</strain>
    </source>
</reference>
<feature type="modified residue" description="4-aspartylphosphate" evidence="1">
    <location>
        <position position="59"/>
    </location>
</feature>
<name>A0A3D8Y5C2_9BACT</name>
<accession>A0A3D8Y5C2</accession>